<name>A0A803N5Y0_CHEQI</name>
<dbReference type="Proteomes" id="UP000596660">
    <property type="component" value="Unplaced"/>
</dbReference>
<evidence type="ECO:0000313" key="1">
    <source>
        <dbReference type="EnsemblPlants" id="AUR62041003-RA:cds"/>
    </source>
</evidence>
<dbReference type="AlphaFoldDB" id="A0A803N5Y0"/>
<evidence type="ECO:0008006" key="3">
    <source>
        <dbReference type="Google" id="ProtNLM"/>
    </source>
</evidence>
<dbReference type="EnsemblPlants" id="AUR62041003-RA">
    <property type="protein sequence ID" value="AUR62041003-RA:cds"/>
    <property type="gene ID" value="AUR62041003"/>
</dbReference>
<sequence>MCATQLRKWADSTFGDVKKKIGEKEKELEEWQLEEWKKQVPDATMLERCMEIVAELDELHRNEESFWHARARANELKDDDRDTSYFHHKASHRRLRNFIHRMEDESGVNLEALHTHLTVEDANIVKSIPLSCRNPTDLMCWWLSSNGLYTTKSAYWLGLMGHVSSLRFRLNGEREELWNRIWHIGGPPKLCQFLWRACTGSLATLGRLFVLHIYVMMTLVRYATRSKNLFVMRFGVGSSRAAVVTNAAVSCNGWNEEGKILAVAIHREGNVASVKLVEILAARRGVQLEASGL</sequence>
<reference evidence="1" key="1">
    <citation type="journal article" date="2017" name="Nature">
        <title>The genome of Chenopodium quinoa.</title>
        <authorList>
            <person name="Jarvis D.E."/>
            <person name="Ho Y.S."/>
            <person name="Lightfoot D.J."/>
            <person name="Schmoeckel S.M."/>
            <person name="Li B."/>
            <person name="Borm T.J.A."/>
            <person name="Ohyanagi H."/>
            <person name="Mineta K."/>
            <person name="Michell C.T."/>
            <person name="Saber N."/>
            <person name="Kharbatia N.M."/>
            <person name="Rupper R.R."/>
            <person name="Sharp A.R."/>
            <person name="Dally N."/>
            <person name="Boughton B.A."/>
            <person name="Woo Y.H."/>
            <person name="Gao G."/>
            <person name="Schijlen E.G.W.M."/>
            <person name="Guo X."/>
            <person name="Momin A.A."/>
            <person name="Negrao S."/>
            <person name="Al-Babili S."/>
            <person name="Gehring C."/>
            <person name="Roessner U."/>
            <person name="Jung C."/>
            <person name="Murphy K."/>
            <person name="Arold S.T."/>
            <person name="Gojobori T."/>
            <person name="van der Linden C.G."/>
            <person name="van Loo E.N."/>
            <person name="Jellen E.N."/>
            <person name="Maughan P.J."/>
            <person name="Tester M."/>
        </authorList>
    </citation>
    <scope>NUCLEOTIDE SEQUENCE [LARGE SCALE GENOMIC DNA]</scope>
    <source>
        <strain evidence="1">cv. PI 614886</strain>
    </source>
</reference>
<protein>
    <recommendedName>
        <fullName evidence="3">Reverse transcriptase zinc-binding domain-containing protein</fullName>
    </recommendedName>
</protein>
<keyword evidence="2" id="KW-1185">Reference proteome</keyword>
<reference evidence="1" key="2">
    <citation type="submission" date="2021-03" db="UniProtKB">
        <authorList>
            <consortium name="EnsemblPlants"/>
        </authorList>
    </citation>
    <scope>IDENTIFICATION</scope>
</reference>
<accession>A0A803N5Y0</accession>
<dbReference type="Gramene" id="AUR62041003-RA">
    <property type="protein sequence ID" value="AUR62041003-RA:cds"/>
    <property type="gene ID" value="AUR62041003"/>
</dbReference>
<organism evidence="1 2">
    <name type="scientific">Chenopodium quinoa</name>
    <name type="common">Quinoa</name>
    <dbReference type="NCBI Taxonomy" id="63459"/>
    <lineage>
        <taxon>Eukaryota</taxon>
        <taxon>Viridiplantae</taxon>
        <taxon>Streptophyta</taxon>
        <taxon>Embryophyta</taxon>
        <taxon>Tracheophyta</taxon>
        <taxon>Spermatophyta</taxon>
        <taxon>Magnoliopsida</taxon>
        <taxon>eudicotyledons</taxon>
        <taxon>Gunneridae</taxon>
        <taxon>Pentapetalae</taxon>
        <taxon>Caryophyllales</taxon>
        <taxon>Chenopodiaceae</taxon>
        <taxon>Chenopodioideae</taxon>
        <taxon>Atripliceae</taxon>
        <taxon>Chenopodium</taxon>
    </lineage>
</organism>
<proteinExistence type="predicted"/>
<evidence type="ECO:0000313" key="2">
    <source>
        <dbReference type="Proteomes" id="UP000596660"/>
    </source>
</evidence>